<evidence type="ECO:0000256" key="1">
    <source>
        <dbReference type="ARBA" id="ARBA00001957"/>
    </source>
</evidence>
<dbReference type="InterPro" id="IPR009081">
    <property type="entry name" value="PP-bd_ACP"/>
</dbReference>
<keyword evidence="6" id="KW-1185">Reference proteome</keyword>
<dbReference type="InterPro" id="IPR023213">
    <property type="entry name" value="CAT-like_dom_sf"/>
</dbReference>
<dbReference type="SUPFAM" id="SSF56801">
    <property type="entry name" value="Acetyl-CoA synthetase-like"/>
    <property type="match status" value="1"/>
</dbReference>
<dbReference type="PROSITE" id="PS00012">
    <property type="entry name" value="PHOSPHOPANTETHEINE"/>
    <property type="match status" value="1"/>
</dbReference>
<sequence>MERLRVVGLSVSVRALFESPTPAGLAASATASVRDNVPPNLIPAEAREITPEMLTLVELTGAEIDRVVASVDGGAANIADVYPLAPLQEGLLFHHLFADGGRDAYLTTRVLEFDARERLDAFVQGLQAIVDRHDIYRTGFVWDGLREPVQVVWRRAVFPVVEHVLPVSGVPVGPVPAGVVEDLVTAVGSQFDLGRAPLMDLHVAGVGDGRWLAVMRMHHIVQDHVGMDTMLDELRLIAAGRAGELAPALPFRNFVALARAVPRAEHERYFTDLLGDVDEPTAPFGLLDVRGDGSQSSMGAGAVPGETTAALREAARRLGVSPATVLHVVWARVLGVLSGRDDVVFGTVLFGRLSGGEGADRVLGPFINTLPVRVPTGRVGLRAAIEAMRGQLATLLEHEHAPLSLAQQASGLPGDVPLFTSLFNYRHGAEDSRTAGGGGNSLGIRSVRAQERNNYPLTVSINDRDGALGISVEASSPIQPELVIGLMTTALEQVATALTTSLDGGPETDLAAIDVLDRGEHDRLVHQWNDTAAPTPDGTILDLFTTQVVAHPDVVAVTAGEVSLTYAQLDARSDELAAGLVAGGVGVESVVALLLPRGVEIVTAMLAVWKAGGAYVPVDPELPAERIGYVVADSGARLVLAADGVDVAGVPVLRLTELSGDGGGTFTAGSVSSAGLAYVIYTSGSTGRPKGVAVTHGSLVNLVSVFGPLLGVDAGVGMLQFASFGFDASVLDVGVSLAGGGTLVIAEDRERTEPRLLAELPVQVASVVPSLLQVLEPADLTSVRTMIAGAEGMSEAVARAWAPGRRLWHAYGPTESTVITALGLVDPDRPGPVPFGRPIANTCLYVLDNALTPAPVGVTGELYVAGAGVARGYVGRPAMTGERFVACPFGSGQRMYRTGDLAKWATDGQLVFAGRADEQVKIRGFRIEPGEIETVLTQHPGIAQAAVLVRQDRLVAYVVPAGEEVPAERLKTFLAGQLPDYMVPAAFVTLPSLPLTVNGKLDRRALPAPDYTTGTGRLAATVQEELLCTAFADVLGIDTVGVDDSFFMLGGHSLLAVRLISRIRAGLGVEVSLRTLFEAPTPAGLASRLADAATGRLALRAAERPQRVPLSYAQRRLWFLAQLEGPSPTYNLPVVTRLPEDVNTTALAEALRDVIGRHESLRTTFAVADGEPYQRIL</sequence>
<dbReference type="InterPro" id="IPR020845">
    <property type="entry name" value="AMP-binding_CS"/>
</dbReference>
<protein>
    <submittedName>
        <fullName evidence="5">Amino acid adenylation domain-containing protein</fullName>
    </submittedName>
</protein>
<dbReference type="InterPro" id="IPR000873">
    <property type="entry name" value="AMP-dep_synth/lig_dom"/>
</dbReference>
<dbReference type="Gene3D" id="3.40.50.980">
    <property type="match status" value="2"/>
</dbReference>
<dbReference type="InterPro" id="IPR001242">
    <property type="entry name" value="Condensation_dom"/>
</dbReference>
<name>A0ABS0H9C1_9ACTN</name>
<evidence type="ECO:0000313" key="5">
    <source>
        <dbReference type="EMBL" id="MBF9134909.1"/>
    </source>
</evidence>
<dbReference type="InterPro" id="IPR006162">
    <property type="entry name" value="Ppantetheine_attach_site"/>
</dbReference>
<dbReference type="Gene3D" id="1.10.1200.10">
    <property type="entry name" value="ACP-like"/>
    <property type="match status" value="1"/>
</dbReference>
<organism evidence="5 6">
    <name type="scientific">Plantactinospora alkalitolerans</name>
    <dbReference type="NCBI Taxonomy" id="2789879"/>
    <lineage>
        <taxon>Bacteria</taxon>
        <taxon>Bacillati</taxon>
        <taxon>Actinomycetota</taxon>
        <taxon>Actinomycetes</taxon>
        <taxon>Micromonosporales</taxon>
        <taxon>Micromonosporaceae</taxon>
        <taxon>Plantactinospora</taxon>
    </lineage>
</organism>
<accession>A0ABS0H9C1</accession>
<dbReference type="Pfam" id="PF00501">
    <property type="entry name" value="AMP-binding"/>
    <property type="match status" value="1"/>
</dbReference>
<dbReference type="EMBL" id="JADPUN010000401">
    <property type="protein sequence ID" value="MBF9134909.1"/>
    <property type="molecule type" value="Genomic_DNA"/>
</dbReference>
<feature type="non-terminal residue" evidence="5">
    <location>
        <position position="1177"/>
    </location>
</feature>
<evidence type="ECO:0000256" key="2">
    <source>
        <dbReference type="ARBA" id="ARBA00022450"/>
    </source>
</evidence>
<dbReference type="PROSITE" id="PS00455">
    <property type="entry name" value="AMP_BINDING"/>
    <property type="match status" value="1"/>
</dbReference>
<dbReference type="InterPro" id="IPR010071">
    <property type="entry name" value="AA_adenyl_dom"/>
</dbReference>
<dbReference type="Gene3D" id="3.30.300.30">
    <property type="match status" value="1"/>
</dbReference>
<dbReference type="InterPro" id="IPR045851">
    <property type="entry name" value="AMP-bd_C_sf"/>
</dbReference>
<dbReference type="Pfam" id="PF13193">
    <property type="entry name" value="AMP-binding_C"/>
    <property type="match status" value="1"/>
</dbReference>
<dbReference type="Proteomes" id="UP000638560">
    <property type="component" value="Unassembled WGS sequence"/>
</dbReference>
<proteinExistence type="predicted"/>
<evidence type="ECO:0000313" key="6">
    <source>
        <dbReference type="Proteomes" id="UP000638560"/>
    </source>
</evidence>
<dbReference type="SUPFAM" id="SSF47336">
    <property type="entry name" value="ACP-like"/>
    <property type="match status" value="1"/>
</dbReference>
<dbReference type="InterPro" id="IPR025110">
    <property type="entry name" value="AMP-bd_C"/>
</dbReference>
<dbReference type="SMART" id="SM00823">
    <property type="entry name" value="PKS_PP"/>
    <property type="match status" value="1"/>
</dbReference>
<dbReference type="NCBIfam" id="TIGR01733">
    <property type="entry name" value="AA-adenyl-dom"/>
    <property type="match status" value="1"/>
</dbReference>
<dbReference type="SUPFAM" id="SSF52777">
    <property type="entry name" value="CoA-dependent acyltransferases"/>
    <property type="match status" value="3"/>
</dbReference>
<dbReference type="InterPro" id="IPR020806">
    <property type="entry name" value="PKS_PP-bd"/>
</dbReference>
<dbReference type="PANTHER" id="PTHR45527">
    <property type="entry name" value="NONRIBOSOMAL PEPTIDE SYNTHETASE"/>
    <property type="match status" value="1"/>
</dbReference>
<dbReference type="PANTHER" id="PTHR45527:SF1">
    <property type="entry name" value="FATTY ACID SYNTHASE"/>
    <property type="match status" value="1"/>
</dbReference>
<dbReference type="PROSITE" id="PS50075">
    <property type="entry name" value="CARRIER"/>
    <property type="match status" value="1"/>
</dbReference>
<feature type="domain" description="Carrier" evidence="4">
    <location>
        <begin position="1018"/>
        <end position="1093"/>
    </location>
</feature>
<keyword evidence="3" id="KW-0597">Phosphoprotein</keyword>
<keyword evidence="2" id="KW-0596">Phosphopantetheine</keyword>
<dbReference type="Pfam" id="PF00550">
    <property type="entry name" value="PP-binding"/>
    <property type="match status" value="1"/>
</dbReference>
<dbReference type="Gene3D" id="3.30.559.30">
    <property type="entry name" value="Nonribosomal peptide synthetase, condensation domain"/>
    <property type="match status" value="1"/>
</dbReference>
<comment type="cofactor">
    <cofactor evidence="1">
        <name>pantetheine 4'-phosphate</name>
        <dbReference type="ChEBI" id="CHEBI:47942"/>
    </cofactor>
</comment>
<comment type="caution">
    <text evidence="5">The sequence shown here is derived from an EMBL/GenBank/DDBJ whole genome shotgun (WGS) entry which is preliminary data.</text>
</comment>
<dbReference type="Gene3D" id="2.30.38.10">
    <property type="entry name" value="Luciferase, Domain 3"/>
    <property type="match status" value="1"/>
</dbReference>
<evidence type="ECO:0000259" key="4">
    <source>
        <dbReference type="PROSITE" id="PS50075"/>
    </source>
</evidence>
<evidence type="ECO:0000256" key="3">
    <source>
        <dbReference type="ARBA" id="ARBA00022553"/>
    </source>
</evidence>
<dbReference type="Pfam" id="PF00668">
    <property type="entry name" value="Condensation"/>
    <property type="match status" value="2"/>
</dbReference>
<dbReference type="CDD" id="cd19544">
    <property type="entry name" value="E-C_NRPS"/>
    <property type="match status" value="1"/>
</dbReference>
<gene>
    <name evidence="5" type="ORF">I0C86_39200</name>
</gene>
<reference evidence="5 6" key="1">
    <citation type="submission" date="2020-11" db="EMBL/GenBank/DDBJ databases">
        <title>A novel isolate from a Black sea contaminated sediment with potential to produce alkanes: Plantactinospora alkalitolerans sp. nov.</title>
        <authorList>
            <person name="Carro L."/>
            <person name="Veyisoglu A."/>
            <person name="Guven K."/>
            <person name="Schumann P."/>
            <person name="Klenk H.-P."/>
            <person name="Sahin N."/>
        </authorList>
    </citation>
    <scope>NUCLEOTIDE SEQUENCE [LARGE SCALE GENOMIC DNA]</scope>
    <source>
        <strain evidence="5 6">S1510</strain>
    </source>
</reference>
<dbReference type="InterPro" id="IPR036736">
    <property type="entry name" value="ACP-like_sf"/>
</dbReference>
<dbReference type="Gene3D" id="3.30.559.10">
    <property type="entry name" value="Chloramphenicol acetyltransferase-like domain"/>
    <property type="match status" value="2"/>
</dbReference>
<dbReference type="CDD" id="cd05930">
    <property type="entry name" value="A_NRPS"/>
    <property type="match status" value="1"/>
</dbReference>